<proteinExistence type="predicted"/>
<dbReference type="SMART" id="SM00464">
    <property type="entry name" value="LON"/>
    <property type="match status" value="1"/>
</dbReference>
<dbReference type="PANTHER" id="PTHR46732">
    <property type="entry name" value="ATP-DEPENDENT PROTEASE LA (LON) DOMAIN PROTEIN"/>
    <property type="match status" value="1"/>
</dbReference>
<name>A0A4R2P969_RHOSA</name>
<dbReference type="InterPro" id="IPR015947">
    <property type="entry name" value="PUA-like_sf"/>
</dbReference>
<dbReference type="PANTHER" id="PTHR46732:SF8">
    <property type="entry name" value="ATP-DEPENDENT PROTEASE LA (LON) DOMAIN PROTEIN"/>
    <property type="match status" value="1"/>
</dbReference>
<dbReference type="InterPro" id="IPR003111">
    <property type="entry name" value="Lon_prtase_N"/>
</dbReference>
<dbReference type="Proteomes" id="UP000295399">
    <property type="component" value="Unassembled WGS sequence"/>
</dbReference>
<dbReference type="Pfam" id="PF02190">
    <property type="entry name" value="LON_substr_bdg"/>
    <property type="match status" value="1"/>
</dbReference>
<protein>
    <recommendedName>
        <fullName evidence="1">Lon N-terminal domain-containing protein</fullName>
    </recommendedName>
</protein>
<comment type="caution">
    <text evidence="2">The sequence shown here is derived from an EMBL/GenBank/DDBJ whole genome shotgun (WGS) entry which is preliminary data.</text>
</comment>
<dbReference type="EMBL" id="SLXO01000011">
    <property type="protein sequence ID" value="TCP31437.1"/>
    <property type="molecule type" value="Genomic_DNA"/>
</dbReference>
<accession>A0A4R2P969</accession>
<organism evidence="2 3">
    <name type="scientific">Rhodothalassium salexigens DSM 2132</name>
    <dbReference type="NCBI Taxonomy" id="1188247"/>
    <lineage>
        <taxon>Bacteria</taxon>
        <taxon>Pseudomonadati</taxon>
        <taxon>Pseudomonadota</taxon>
        <taxon>Alphaproteobacteria</taxon>
        <taxon>Rhodothalassiales</taxon>
        <taxon>Rhodothalassiaceae</taxon>
        <taxon>Rhodothalassium</taxon>
    </lineage>
</organism>
<sequence length="214" mass="23292">MPSTADLPTVFPIFPLSGAVLFPRATMPLNIFEPRYLDMVRDAQAGAGIIGMIQPRDAGGPGDPPVFDVGCAGRLDRVEETGDGRLLIALEGLCRFRVVEELTCTTLYRQVSADFTPFLSDLEPPAAHGTVDRERLLALLKAYLDDRGLEAEWDALHRIDDETLVSALAMLCPFDTPEKQALLEEPTLTGRAKAVMLLLQFETMAADPTSAAPH</sequence>
<reference evidence="2 3" key="1">
    <citation type="submission" date="2019-03" db="EMBL/GenBank/DDBJ databases">
        <title>Genomic Encyclopedia of Type Strains, Phase IV (KMG-IV): sequencing the most valuable type-strain genomes for metagenomic binning, comparative biology and taxonomic classification.</title>
        <authorList>
            <person name="Goeker M."/>
        </authorList>
    </citation>
    <scope>NUCLEOTIDE SEQUENCE [LARGE SCALE GENOMIC DNA]</scope>
    <source>
        <strain evidence="2 3">DSM 2132</strain>
    </source>
</reference>
<evidence type="ECO:0000259" key="1">
    <source>
        <dbReference type="PROSITE" id="PS51787"/>
    </source>
</evidence>
<evidence type="ECO:0000313" key="2">
    <source>
        <dbReference type="EMBL" id="TCP31437.1"/>
    </source>
</evidence>
<dbReference type="PROSITE" id="PS51787">
    <property type="entry name" value="LON_N"/>
    <property type="match status" value="1"/>
</dbReference>
<gene>
    <name evidence="2" type="ORF">EV659_1114</name>
</gene>
<dbReference type="InParanoid" id="A0A4R2P969"/>
<feature type="domain" description="Lon N-terminal" evidence="1">
    <location>
        <begin position="11"/>
        <end position="203"/>
    </location>
</feature>
<dbReference type="InterPro" id="IPR046336">
    <property type="entry name" value="Lon_prtase_N_sf"/>
</dbReference>
<evidence type="ECO:0000313" key="3">
    <source>
        <dbReference type="Proteomes" id="UP000295399"/>
    </source>
</evidence>
<dbReference type="SUPFAM" id="SSF88697">
    <property type="entry name" value="PUA domain-like"/>
    <property type="match status" value="1"/>
</dbReference>
<dbReference type="RefSeq" id="WP_132709252.1">
    <property type="nucleotide sequence ID" value="NZ_JACIGF010000011.1"/>
</dbReference>
<dbReference type="OrthoDB" id="9806457at2"/>
<dbReference type="AlphaFoldDB" id="A0A4R2P969"/>
<dbReference type="Gene3D" id="2.30.130.40">
    <property type="entry name" value="LON domain-like"/>
    <property type="match status" value="1"/>
</dbReference>
<keyword evidence="3" id="KW-1185">Reference proteome</keyword>